<evidence type="ECO:0000259" key="3">
    <source>
        <dbReference type="PROSITE" id="PS51462"/>
    </source>
</evidence>
<name>A0A0D2E183_9EURO</name>
<dbReference type="PANTHER" id="PTHR12992">
    <property type="entry name" value="NUDIX HYDROLASE"/>
    <property type="match status" value="1"/>
</dbReference>
<keyword evidence="2" id="KW-0812">Transmembrane</keyword>
<organism evidence="4 5">
    <name type="scientific">Phialophora macrospora</name>
    <dbReference type="NCBI Taxonomy" id="1851006"/>
    <lineage>
        <taxon>Eukaryota</taxon>
        <taxon>Fungi</taxon>
        <taxon>Dikarya</taxon>
        <taxon>Ascomycota</taxon>
        <taxon>Pezizomycotina</taxon>
        <taxon>Eurotiomycetes</taxon>
        <taxon>Chaetothyriomycetidae</taxon>
        <taxon>Chaetothyriales</taxon>
        <taxon>Herpotrichiellaceae</taxon>
        <taxon>Phialophora</taxon>
    </lineage>
</organism>
<evidence type="ECO:0000256" key="2">
    <source>
        <dbReference type="SAM" id="Phobius"/>
    </source>
</evidence>
<evidence type="ECO:0000256" key="1">
    <source>
        <dbReference type="SAM" id="MobiDB-lite"/>
    </source>
</evidence>
<keyword evidence="2" id="KW-1133">Transmembrane helix</keyword>
<dbReference type="STRING" id="5601.A0A0D2E183"/>
<reference evidence="4 5" key="1">
    <citation type="submission" date="2015-01" db="EMBL/GenBank/DDBJ databases">
        <title>The Genome Sequence of Capronia semiimmersa CBS27337.</title>
        <authorList>
            <consortium name="The Broad Institute Genomics Platform"/>
            <person name="Cuomo C."/>
            <person name="de Hoog S."/>
            <person name="Gorbushina A."/>
            <person name="Stielow B."/>
            <person name="Teixiera M."/>
            <person name="Abouelleil A."/>
            <person name="Chapman S.B."/>
            <person name="Priest M."/>
            <person name="Young S.K."/>
            <person name="Wortman J."/>
            <person name="Nusbaum C."/>
            <person name="Birren B."/>
        </authorList>
    </citation>
    <scope>NUCLEOTIDE SEQUENCE [LARGE SCALE GENOMIC DNA]</scope>
    <source>
        <strain evidence="4 5">CBS 27337</strain>
    </source>
</reference>
<dbReference type="PANTHER" id="PTHR12992:SF44">
    <property type="entry name" value="NUDIX HYDROLASE DOMAIN-CONTAINING PROTEIN"/>
    <property type="match status" value="1"/>
</dbReference>
<keyword evidence="5" id="KW-1185">Reference proteome</keyword>
<feature type="domain" description="Nudix hydrolase" evidence="3">
    <location>
        <begin position="54"/>
        <end position="218"/>
    </location>
</feature>
<dbReference type="AlphaFoldDB" id="A0A0D2E183"/>
<dbReference type="InterPro" id="IPR015797">
    <property type="entry name" value="NUDIX_hydrolase-like_dom_sf"/>
</dbReference>
<dbReference type="PROSITE" id="PS51462">
    <property type="entry name" value="NUDIX"/>
    <property type="match status" value="1"/>
</dbReference>
<dbReference type="Gene3D" id="3.90.79.10">
    <property type="entry name" value="Nucleoside Triphosphate Pyrophosphohydrolase"/>
    <property type="match status" value="1"/>
</dbReference>
<evidence type="ECO:0000313" key="5">
    <source>
        <dbReference type="Proteomes" id="UP000054266"/>
    </source>
</evidence>
<proteinExistence type="predicted"/>
<protein>
    <recommendedName>
        <fullName evidence="3">Nudix hydrolase domain-containing protein</fullName>
    </recommendedName>
</protein>
<accession>A0A0D2E183</accession>
<dbReference type="Pfam" id="PF00293">
    <property type="entry name" value="NUDIX"/>
    <property type="match status" value="1"/>
</dbReference>
<dbReference type="InterPro" id="IPR045121">
    <property type="entry name" value="CoAse"/>
</dbReference>
<sequence length="482" mass="53066">MSEDSRAIIKALESVLVQLSENPYPHVPNPPHTSQKRASVAVIIRVRPAFRPVPAAANASIVAVDTPPAPPSSLSEFFAQEWVQKGDPELLFIKRAGRAGDRWSGHVALPGGKRDPEDEDDLAAAIRETREEIGVDLETADCLQAGNLPERLVTTSWGRDVLMVLCPYIFVLTGKNVPPVQPQPTEVASVHWVSLRALLSPTLRTREAVDISARWAKRVGPTFHKLIRLTMGRMMFSAVRLLPTESVYASSISDFIPKEGGDNLSTLSGWAQAPFGVPASTSQHNRLLTFQQPLILWGLTLGVLADLLDQLPPYNAVALWKYPTFTVPDLRIIVYLMTRQFRKNTAEAFSSGSWYSEQQARQRRRPSQTAMDGTSQAIAISSPESTPAMGPESSSIAVSDAVEAAPATQISAKRSSFNKHSVGIGGLGVGKSPEHAVGKLLYGYYDRVNWAIAVFLAYRTVLTAGTVWWIVRWWRRRSRSRL</sequence>
<dbReference type="Proteomes" id="UP000054266">
    <property type="component" value="Unassembled WGS sequence"/>
</dbReference>
<dbReference type="HOGENOM" id="CLU_034301_0_0_1"/>
<dbReference type="SUPFAM" id="SSF55811">
    <property type="entry name" value="Nudix"/>
    <property type="match status" value="1"/>
</dbReference>
<dbReference type="EMBL" id="KN846958">
    <property type="protein sequence ID" value="KIW68087.1"/>
    <property type="molecule type" value="Genomic_DNA"/>
</dbReference>
<evidence type="ECO:0000313" key="4">
    <source>
        <dbReference type="EMBL" id="KIW68087.1"/>
    </source>
</evidence>
<dbReference type="CDD" id="cd03426">
    <property type="entry name" value="NUDIX_CoAse_Nudt7"/>
    <property type="match status" value="1"/>
</dbReference>
<gene>
    <name evidence="4" type="ORF">PV04_04055</name>
</gene>
<dbReference type="InterPro" id="IPR000086">
    <property type="entry name" value="NUDIX_hydrolase_dom"/>
</dbReference>
<feature type="transmembrane region" description="Helical" evidence="2">
    <location>
        <begin position="450"/>
        <end position="471"/>
    </location>
</feature>
<dbReference type="GO" id="GO:0010945">
    <property type="term" value="F:coenzyme A diphosphatase activity"/>
    <property type="evidence" value="ECO:0007669"/>
    <property type="project" value="InterPro"/>
</dbReference>
<keyword evidence="2" id="KW-0472">Membrane</keyword>
<feature type="region of interest" description="Disordered" evidence="1">
    <location>
        <begin position="355"/>
        <end position="374"/>
    </location>
</feature>